<name>A0A6G1JFR8_9PLEO</name>
<evidence type="ECO:0000259" key="2">
    <source>
        <dbReference type="Pfam" id="PF13460"/>
    </source>
</evidence>
<dbReference type="InterPro" id="IPR036291">
    <property type="entry name" value="NAD(P)-bd_dom_sf"/>
</dbReference>
<evidence type="ECO:0000313" key="3">
    <source>
        <dbReference type="EMBL" id="KAF2688983.1"/>
    </source>
</evidence>
<feature type="chain" id="PRO_5026148597" description="NAD(P)-binding domain-containing protein" evidence="1">
    <location>
        <begin position="20"/>
        <end position="256"/>
    </location>
</feature>
<feature type="domain" description="NAD(P)-binding" evidence="2">
    <location>
        <begin position="7"/>
        <end position="172"/>
    </location>
</feature>
<dbReference type="PANTHER" id="PTHR43355">
    <property type="entry name" value="FLAVIN REDUCTASE (NADPH)"/>
    <property type="match status" value="1"/>
</dbReference>
<proteinExistence type="predicted"/>
<evidence type="ECO:0000313" key="4">
    <source>
        <dbReference type="Proteomes" id="UP000799291"/>
    </source>
</evidence>
<dbReference type="InterPro" id="IPR051606">
    <property type="entry name" value="Polyketide_Oxido-like"/>
</dbReference>
<dbReference type="EMBL" id="MU005573">
    <property type="protein sequence ID" value="KAF2688983.1"/>
    <property type="molecule type" value="Genomic_DNA"/>
</dbReference>
<dbReference type="Gene3D" id="3.40.50.720">
    <property type="entry name" value="NAD(P)-binding Rossmann-like Domain"/>
    <property type="match status" value="1"/>
</dbReference>
<dbReference type="OrthoDB" id="10254221at2759"/>
<dbReference type="SUPFAM" id="SSF51735">
    <property type="entry name" value="NAD(P)-binding Rossmann-fold domains"/>
    <property type="match status" value="1"/>
</dbReference>
<evidence type="ECO:0000256" key="1">
    <source>
        <dbReference type="SAM" id="SignalP"/>
    </source>
</evidence>
<sequence>MKVLLIGATGNLGLRLVSALLTHNHSVVAYVRSSTKLESLLPASVYGQLTVIQGNAIDSVSIKTVILDSNCDAIVNTAGVAGVAPWAKSDLPAIFRAVMDGVRGAGEERGEPLRAWFLGGQGVLFYPGSEVMMSNYIPIYLEHRQNLRLLKALPPNTIDWSMLCPNTMVPESSSITVPTQSSHKVLIASAGTPPEWKDSWVKYIPLIGRPLVCAMNAGSGRYETTLEQNAEFIAGDLESVESRWSGVAVGVIDGAK</sequence>
<keyword evidence="1" id="KW-0732">Signal</keyword>
<protein>
    <recommendedName>
        <fullName evidence="2">NAD(P)-binding domain-containing protein</fullName>
    </recommendedName>
</protein>
<accession>A0A6G1JFR8</accession>
<keyword evidence="4" id="KW-1185">Reference proteome</keyword>
<feature type="signal peptide" evidence="1">
    <location>
        <begin position="1"/>
        <end position="19"/>
    </location>
</feature>
<dbReference type="Pfam" id="PF13460">
    <property type="entry name" value="NAD_binding_10"/>
    <property type="match status" value="1"/>
</dbReference>
<dbReference type="InterPro" id="IPR016040">
    <property type="entry name" value="NAD(P)-bd_dom"/>
</dbReference>
<reference evidence="3" key="1">
    <citation type="journal article" date="2020" name="Stud. Mycol.">
        <title>101 Dothideomycetes genomes: a test case for predicting lifestyles and emergence of pathogens.</title>
        <authorList>
            <person name="Haridas S."/>
            <person name="Albert R."/>
            <person name="Binder M."/>
            <person name="Bloem J."/>
            <person name="Labutti K."/>
            <person name="Salamov A."/>
            <person name="Andreopoulos B."/>
            <person name="Baker S."/>
            <person name="Barry K."/>
            <person name="Bills G."/>
            <person name="Bluhm B."/>
            <person name="Cannon C."/>
            <person name="Castanera R."/>
            <person name="Culley D."/>
            <person name="Daum C."/>
            <person name="Ezra D."/>
            <person name="Gonzalez J."/>
            <person name="Henrissat B."/>
            <person name="Kuo A."/>
            <person name="Liang C."/>
            <person name="Lipzen A."/>
            <person name="Lutzoni F."/>
            <person name="Magnuson J."/>
            <person name="Mondo S."/>
            <person name="Nolan M."/>
            <person name="Ohm R."/>
            <person name="Pangilinan J."/>
            <person name="Park H.-J."/>
            <person name="Ramirez L."/>
            <person name="Alfaro M."/>
            <person name="Sun H."/>
            <person name="Tritt A."/>
            <person name="Yoshinaga Y."/>
            <person name="Zwiers L.-H."/>
            <person name="Turgeon B."/>
            <person name="Goodwin S."/>
            <person name="Spatafora J."/>
            <person name="Crous P."/>
            <person name="Grigoriev I."/>
        </authorList>
    </citation>
    <scope>NUCLEOTIDE SEQUENCE</scope>
    <source>
        <strain evidence="3">CBS 122367</strain>
    </source>
</reference>
<gene>
    <name evidence="3" type="ORF">K458DRAFT_293503</name>
</gene>
<dbReference type="Proteomes" id="UP000799291">
    <property type="component" value="Unassembled WGS sequence"/>
</dbReference>
<dbReference type="AlphaFoldDB" id="A0A6G1JFR8"/>
<organism evidence="3 4">
    <name type="scientific">Lentithecium fluviatile CBS 122367</name>
    <dbReference type="NCBI Taxonomy" id="1168545"/>
    <lineage>
        <taxon>Eukaryota</taxon>
        <taxon>Fungi</taxon>
        <taxon>Dikarya</taxon>
        <taxon>Ascomycota</taxon>
        <taxon>Pezizomycotina</taxon>
        <taxon>Dothideomycetes</taxon>
        <taxon>Pleosporomycetidae</taxon>
        <taxon>Pleosporales</taxon>
        <taxon>Massarineae</taxon>
        <taxon>Lentitheciaceae</taxon>
        <taxon>Lentithecium</taxon>
    </lineage>
</organism>
<dbReference type="GO" id="GO:0016646">
    <property type="term" value="F:oxidoreductase activity, acting on the CH-NH group of donors, NAD or NADP as acceptor"/>
    <property type="evidence" value="ECO:0007669"/>
    <property type="project" value="TreeGrafter"/>
</dbReference>
<dbReference type="PANTHER" id="PTHR43355:SF7">
    <property type="entry name" value="NAD(P)-BINDING DOMAIN-CONTAINING PROTEIN"/>
    <property type="match status" value="1"/>
</dbReference>